<dbReference type="GO" id="GO:0005811">
    <property type="term" value="C:lipid droplet"/>
    <property type="evidence" value="ECO:0007669"/>
    <property type="project" value="TreeGrafter"/>
</dbReference>
<evidence type="ECO:0000256" key="1">
    <source>
        <dbReference type="SAM" id="MobiDB-lite"/>
    </source>
</evidence>
<evidence type="ECO:0000313" key="3">
    <source>
        <dbReference type="Proteomes" id="UP001221757"/>
    </source>
</evidence>
<comment type="caution">
    <text evidence="2">The sequence shown here is derived from an EMBL/GenBank/DDBJ whole genome shotgun (WGS) entry which is preliminary data.</text>
</comment>
<dbReference type="InterPro" id="IPR053056">
    <property type="entry name" value="Lipid_Metab_Assoc_Protein"/>
</dbReference>
<dbReference type="PANTHER" id="PTHR28153:SF1">
    <property type="entry name" value="DUF4484 DOMAIN-CONTAINING PROTEIN"/>
    <property type="match status" value="1"/>
</dbReference>
<dbReference type="InterPro" id="IPR018626">
    <property type="entry name" value="LCHN/Anr2"/>
</dbReference>
<evidence type="ECO:0000313" key="2">
    <source>
        <dbReference type="EMBL" id="KAJ7668882.1"/>
    </source>
</evidence>
<evidence type="ECO:0008006" key="4">
    <source>
        <dbReference type="Google" id="ProtNLM"/>
    </source>
</evidence>
<feature type="region of interest" description="Disordered" evidence="1">
    <location>
        <begin position="504"/>
        <end position="568"/>
    </location>
</feature>
<gene>
    <name evidence="2" type="ORF">B0H17DRAFT_1171122</name>
</gene>
<protein>
    <recommendedName>
        <fullName evidence="4">Protein LCHN</fullName>
    </recommendedName>
</protein>
<sequence length="669" mass="71885">MSALDSKGRYPQDIVAIFHASFHPTQGNIIDWALKANDDLNLDNLEFSALPSGLHLVEQDVVYFTKDAQRGVCVFRRRKTIEAGHRGFRLSSLGILLARSARPRPWLHTAALKALTTLIYARFESTASLVPSEADWEPARAWFEARKAVRADLGGAGDWRGWGYELLERRDADAPSTANPTLHLPHLLRILGPSSLTLYKHVLGRRRILIYTLPPVEAASILCQVAADMAYEHQVASPSSSASSSSTASGRGRLHGRCSEGISVLGMVTLNDLDRLQKEGSSGRGWVACTTDAIFLEKPACYDLLIDLTTSTPNKATRPTFYSSRPVPPLPSGRGPTHKLSVVRFSWSDVKLWNELNRILRLDASHHHHHHPHPSSAHSHSCCLPAASFSDAGGKGGRARRRSRRGRTRGALRGRVRHLRGAVDGRVARELGGELLVRGRGGRGELGERQAGGDDDFSLRAISAGNASGARVGDVGVRSLGMGIEGGPRVASAAASTSRAARRASAMSWSSGRATVTSLSPSSPNPNGKGKAFMSPDRDDADADGGEGARQNGEDGDGDTDSDGEGDGQILTTLSLLQTLHAHTAFQLEALRTFLPAEDDGDSKKAAAKKPTPKTVVFTPKDMAAFELGPLSGMDARFLEWFAGEYGGGVAVVVRRGWRETLGAVFGYG</sequence>
<feature type="compositionally biased region" description="Basic residues" evidence="1">
    <location>
        <begin position="397"/>
        <end position="412"/>
    </location>
</feature>
<organism evidence="2 3">
    <name type="scientific">Mycena rosella</name>
    <name type="common">Pink bonnet</name>
    <name type="synonym">Agaricus rosellus</name>
    <dbReference type="NCBI Taxonomy" id="1033263"/>
    <lineage>
        <taxon>Eukaryota</taxon>
        <taxon>Fungi</taxon>
        <taxon>Dikarya</taxon>
        <taxon>Basidiomycota</taxon>
        <taxon>Agaricomycotina</taxon>
        <taxon>Agaricomycetes</taxon>
        <taxon>Agaricomycetidae</taxon>
        <taxon>Agaricales</taxon>
        <taxon>Marasmiineae</taxon>
        <taxon>Mycenaceae</taxon>
        <taxon>Mycena</taxon>
    </lineage>
</organism>
<feature type="region of interest" description="Disordered" evidence="1">
    <location>
        <begin position="391"/>
        <end position="412"/>
    </location>
</feature>
<accession>A0AAD7CXZ7</accession>
<dbReference type="Pfam" id="PF09804">
    <property type="entry name" value="DENND11"/>
    <property type="match status" value="1"/>
</dbReference>
<dbReference type="EMBL" id="JARKIE010000192">
    <property type="protein sequence ID" value="KAJ7668882.1"/>
    <property type="molecule type" value="Genomic_DNA"/>
</dbReference>
<proteinExistence type="predicted"/>
<dbReference type="PANTHER" id="PTHR28153">
    <property type="entry name" value="PROTEIN, PUTATIVE-RELATED"/>
    <property type="match status" value="1"/>
</dbReference>
<feature type="region of interest" description="Disordered" evidence="1">
    <location>
        <begin position="316"/>
        <end position="335"/>
    </location>
</feature>
<dbReference type="Proteomes" id="UP001221757">
    <property type="component" value="Unassembled WGS sequence"/>
</dbReference>
<keyword evidence="3" id="KW-1185">Reference proteome</keyword>
<reference evidence="2" key="1">
    <citation type="submission" date="2023-03" db="EMBL/GenBank/DDBJ databases">
        <title>Massive genome expansion in bonnet fungi (Mycena s.s.) driven by repeated elements and novel gene families across ecological guilds.</title>
        <authorList>
            <consortium name="Lawrence Berkeley National Laboratory"/>
            <person name="Harder C.B."/>
            <person name="Miyauchi S."/>
            <person name="Viragh M."/>
            <person name="Kuo A."/>
            <person name="Thoen E."/>
            <person name="Andreopoulos B."/>
            <person name="Lu D."/>
            <person name="Skrede I."/>
            <person name="Drula E."/>
            <person name="Henrissat B."/>
            <person name="Morin E."/>
            <person name="Kohler A."/>
            <person name="Barry K."/>
            <person name="LaButti K."/>
            <person name="Morin E."/>
            <person name="Salamov A."/>
            <person name="Lipzen A."/>
            <person name="Mereny Z."/>
            <person name="Hegedus B."/>
            <person name="Baldrian P."/>
            <person name="Stursova M."/>
            <person name="Weitz H."/>
            <person name="Taylor A."/>
            <person name="Grigoriev I.V."/>
            <person name="Nagy L.G."/>
            <person name="Martin F."/>
            <person name="Kauserud H."/>
        </authorList>
    </citation>
    <scope>NUCLEOTIDE SEQUENCE</scope>
    <source>
        <strain evidence="2">CBHHK067</strain>
    </source>
</reference>
<name>A0AAD7CXZ7_MYCRO</name>
<dbReference type="AlphaFoldDB" id="A0AAD7CXZ7"/>
<feature type="compositionally biased region" description="Low complexity" evidence="1">
    <location>
        <begin position="504"/>
        <end position="514"/>
    </location>
</feature>
<feature type="compositionally biased region" description="Polar residues" evidence="1">
    <location>
        <begin position="515"/>
        <end position="526"/>
    </location>
</feature>
<feature type="compositionally biased region" description="Acidic residues" evidence="1">
    <location>
        <begin position="554"/>
        <end position="566"/>
    </location>
</feature>